<proteinExistence type="predicted"/>
<keyword evidence="4" id="KW-1185">Reference proteome</keyword>
<keyword evidence="1" id="KW-0812">Transmembrane</keyword>
<sequence>MSAPTPGAAAAPPALPVTFRPVLTRVVLHVIGATVCAVLVLISFLLPSGGAVGWGAGDRAAVAGAGVLVWGVLAVLTRPRVVADAEGVTVVNLTTTRRLAWPEVLRVTLRPGDPWVTLDLADGTVLAVMAIQPGVGRAAALAAARTLRSLAEAHGERPEPPPS</sequence>
<dbReference type="RefSeq" id="WP_311632393.1">
    <property type="nucleotide sequence ID" value="NZ_JAVREN010000037.1"/>
</dbReference>
<feature type="transmembrane region" description="Helical" evidence="1">
    <location>
        <begin position="26"/>
        <end position="47"/>
    </location>
</feature>
<evidence type="ECO:0000259" key="2">
    <source>
        <dbReference type="Pfam" id="PF10756"/>
    </source>
</evidence>
<gene>
    <name evidence="3" type="ORF">RM780_21075</name>
</gene>
<dbReference type="Pfam" id="PF10756">
    <property type="entry name" value="bPH_6"/>
    <property type="match status" value="1"/>
</dbReference>
<name>A0ABU2LDT2_9ACTN</name>
<keyword evidence="1" id="KW-1133">Transmembrane helix</keyword>
<dbReference type="Proteomes" id="UP001183388">
    <property type="component" value="Unassembled WGS sequence"/>
</dbReference>
<organism evidence="3 4">
    <name type="scientific">Streptomyces boetiae</name>
    <dbReference type="NCBI Taxonomy" id="3075541"/>
    <lineage>
        <taxon>Bacteria</taxon>
        <taxon>Bacillati</taxon>
        <taxon>Actinomycetota</taxon>
        <taxon>Actinomycetes</taxon>
        <taxon>Kitasatosporales</taxon>
        <taxon>Streptomycetaceae</taxon>
        <taxon>Streptomyces</taxon>
    </lineage>
</organism>
<reference evidence="4" key="1">
    <citation type="submission" date="2023-07" db="EMBL/GenBank/DDBJ databases">
        <title>30 novel species of actinomycetes from the DSMZ collection.</title>
        <authorList>
            <person name="Nouioui I."/>
        </authorList>
    </citation>
    <scope>NUCLEOTIDE SEQUENCE [LARGE SCALE GENOMIC DNA]</scope>
    <source>
        <strain evidence="4">DSM 44917</strain>
    </source>
</reference>
<feature type="domain" description="Low molecular weight protein antigen 6 PH" evidence="2">
    <location>
        <begin position="78"/>
        <end position="148"/>
    </location>
</feature>
<evidence type="ECO:0000313" key="3">
    <source>
        <dbReference type="EMBL" id="MDT0309433.1"/>
    </source>
</evidence>
<comment type="caution">
    <text evidence="3">The sequence shown here is derived from an EMBL/GenBank/DDBJ whole genome shotgun (WGS) entry which is preliminary data.</text>
</comment>
<keyword evidence="1" id="KW-0472">Membrane</keyword>
<dbReference type="EMBL" id="JAVREN010000037">
    <property type="protein sequence ID" value="MDT0309433.1"/>
    <property type="molecule type" value="Genomic_DNA"/>
</dbReference>
<dbReference type="InterPro" id="IPR019692">
    <property type="entry name" value="CFP-6_PH"/>
</dbReference>
<feature type="transmembrane region" description="Helical" evidence="1">
    <location>
        <begin position="59"/>
        <end position="76"/>
    </location>
</feature>
<protein>
    <submittedName>
        <fullName evidence="3">PH domain-containing protein</fullName>
    </submittedName>
</protein>
<evidence type="ECO:0000256" key="1">
    <source>
        <dbReference type="SAM" id="Phobius"/>
    </source>
</evidence>
<evidence type="ECO:0000313" key="4">
    <source>
        <dbReference type="Proteomes" id="UP001183388"/>
    </source>
</evidence>
<accession>A0ABU2LDT2</accession>